<evidence type="ECO:0000259" key="2">
    <source>
        <dbReference type="Pfam" id="PF22570"/>
    </source>
</evidence>
<gene>
    <name evidence="3" type="ORF">TEK04_06260</name>
</gene>
<dbReference type="PANTHER" id="PTHR40763:SF5">
    <property type="entry name" value="MEMBRANE PROTEIN"/>
    <property type="match status" value="1"/>
</dbReference>
<dbReference type="Pfam" id="PF22570">
    <property type="entry name" value="LiaF-TM"/>
    <property type="match status" value="1"/>
</dbReference>
<sequence>MPSAPAPAGPRPTRSYRFEPVRAWVGLVLLALGVLWLLDAADVLGAGELLDRWWPAAVLLLAVLAALADRRLALGPSVLAVLGALLLVDQLDLVDLGAVLWRLLAVVAGGFLLARATGRPRRVVAGASDRSDVVAVLGGAETVVRSRPFRHATVSALLGGAVLDLREAEVQAGARVDALALFGGVDVVVPPGWRVTLSGLPVFGGFEDKTGADGPPPPGAPVLDVHATALFGGVEVKNRPD</sequence>
<keyword evidence="1" id="KW-0472">Membrane</keyword>
<feature type="transmembrane region" description="Helical" evidence="1">
    <location>
        <begin position="72"/>
        <end position="88"/>
    </location>
</feature>
<feature type="transmembrane region" description="Helical" evidence="1">
    <location>
        <begin position="50"/>
        <end position="67"/>
    </location>
</feature>
<reference evidence="3 4" key="1">
    <citation type="submission" date="2024-03" db="EMBL/GenBank/DDBJ databases">
        <title>Draft genome sequence of Klenkia sp. LSe6-5.</title>
        <authorList>
            <person name="Duangmal K."/>
            <person name="Chantavorakit T."/>
        </authorList>
    </citation>
    <scope>NUCLEOTIDE SEQUENCE [LARGE SCALE GENOMIC DNA]</scope>
    <source>
        <strain evidence="3 4">LSe6-5</strain>
    </source>
</reference>
<dbReference type="EMBL" id="JBAPLU010000004">
    <property type="protein sequence ID" value="MEI4271320.1"/>
    <property type="molecule type" value="Genomic_DNA"/>
</dbReference>
<dbReference type="PANTHER" id="PTHR40763">
    <property type="entry name" value="MEMBRANE PROTEIN-RELATED"/>
    <property type="match status" value="1"/>
</dbReference>
<protein>
    <recommendedName>
        <fullName evidence="2">LiaF transmembrane domain-containing protein</fullName>
    </recommendedName>
</protein>
<comment type="caution">
    <text evidence="3">The sequence shown here is derived from an EMBL/GenBank/DDBJ whole genome shotgun (WGS) entry which is preliminary data.</text>
</comment>
<dbReference type="InterPro" id="IPR054331">
    <property type="entry name" value="LiaF_TM"/>
</dbReference>
<evidence type="ECO:0000256" key="1">
    <source>
        <dbReference type="SAM" id="Phobius"/>
    </source>
</evidence>
<organism evidence="3 4">
    <name type="scientific">Klenkia sesuvii</name>
    <dbReference type="NCBI Taxonomy" id="3103137"/>
    <lineage>
        <taxon>Bacteria</taxon>
        <taxon>Bacillati</taxon>
        <taxon>Actinomycetota</taxon>
        <taxon>Actinomycetes</taxon>
        <taxon>Geodermatophilales</taxon>
        <taxon>Geodermatophilaceae</taxon>
        <taxon>Klenkia</taxon>
    </lineage>
</organism>
<dbReference type="RefSeq" id="WP_336403457.1">
    <property type="nucleotide sequence ID" value="NZ_JBAPLU010000004.1"/>
</dbReference>
<keyword evidence="1" id="KW-1133">Transmembrane helix</keyword>
<keyword evidence="4" id="KW-1185">Reference proteome</keyword>
<feature type="transmembrane region" description="Helical" evidence="1">
    <location>
        <begin position="94"/>
        <end position="114"/>
    </location>
</feature>
<name>A0ABU8DRL2_9ACTN</name>
<evidence type="ECO:0000313" key="3">
    <source>
        <dbReference type="EMBL" id="MEI4271320.1"/>
    </source>
</evidence>
<keyword evidence="1" id="KW-0812">Transmembrane</keyword>
<feature type="domain" description="LiaF transmembrane" evidence="2">
    <location>
        <begin position="24"/>
        <end position="115"/>
    </location>
</feature>
<accession>A0ABU8DRL2</accession>
<feature type="transmembrane region" description="Helical" evidence="1">
    <location>
        <begin position="21"/>
        <end position="38"/>
    </location>
</feature>
<dbReference type="Proteomes" id="UP001361570">
    <property type="component" value="Unassembled WGS sequence"/>
</dbReference>
<proteinExistence type="predicted"/>
<evidence type="ECO:0000313" key="4">
    <source>
        <dbReference type="Proteomes" id="UP001361570"/>
    </source>
</evidence>